<keyword evidence="1" id="KW-0812">Transmembrane</keyword>
<gene>
    <name evidence="2" type="ORF">FA09DRAFT_327944</name>
</gene>
<dbReference type="GeneID" id="37269134"/>
<evidence type="ECO:0000313" key="3">
    <source>
        <dbReference type="Proteomes" id="UP000245946"/>
    </source>
</evidence>
<feature type="transmembrane region" description="Helical" evidence="1">
    <location>
        <begin position="132"/>
        <end position="156"/>
    </location>
</feature>
<dbReference type="RefSeq" id="XP_025600801.1">
    <property type="nucleotide sequence ID" value="XM_025741590.1"/>
</dbReference>
<reference evidence="2 3" key="1">
    <citation type="journal article" date="2018" name="Mol. Biol. Evol.">
        <title>Broad Genomic Sampling Reveals a Smut Pathogenic Ancestry of the Fungal Clade Ustilaginomycotina.</title>
        <authorList>
            <person name="Kijpornyongpan T."/>
            <person name="Mondo S.J."/>
            <person name="Barry K."/>
            <person name="Sandor L."/>
            <person name="Lee J."/>
            <person name="Lipzen A."/>
            <person name="Pangilinan J."/>
            <person name="LaButti K."/>
            <person name="Hainaut M."/>
            <person name="Henrissat B."/>
            <person name="Grigoriev I.V."/>
            <person name="Spatafora J.W."/>
            <person name="Aime M.C."/>
        </authorList>
    </citation>
    <scope>NUCLEOTIDE SEQUENCE [LARGE SCALE GENOMIC DNA]</scope>
    <source>
        <strain evidence="2 3">MCA 4186</strain>
    </source>
</reference>
<accession>A0A316ZHW8</accession>
<evidence type="ECO:0008006" key="4">
    <source>
        <dbReference type="Google" id="ProtNLM"/>
    </source>
</evidence>
<name>A0A316ZHW8_9BASI</name>
<dbReference type="Proteomes" id="UP000245946">
    <property type="component" value="Unassembled WGS sequence"/>
</dbReference>
<dbReference type="AlphaFoldDB" id="A0A316ZHW8"/>
<evidence type="ECO:0000256" key="1">
    <source>
        <dbReference type="SAM" id="Phobius"/>
    </source>
</evidence>
<dbReference type="EMBL" id="KZ819285">
    <property type="protein sequence ID" value="PWO00523.1"/>
    <property type="molecule type" value="Genomic_DNA"/>
</dbReference>
<proteinExistence type="predicted"/>
<sequence>MWRAGDGRAGIRAGQAACAHDGASARQALSARFLVRSSARRLSSSPPALRCRHSATSSCIHLAHTASFSQGVLFLLGKGGVFTSVAGHFIALFWMFLTQLAGAGTITDAIGGNPSCGSSALRYCRSLQALAAFSWIATVVLFIMLIIVGVVGAGAFRGGRSAKETLGA</sequence>
<dbReference type="OrthoDB" id="2117453at2759"/>
<organism evidence="2 3">
    <name type="scientific">Tilletiopsis washingtonensis</name>
    <dbReference type="NCBI Taxonomy" id="58919"/>
    <lineage>
        <taxon>Eukaryota</taxon>
        <taxon>Fungi</taxon>
        <taxon>Dikarya</taxon>
        <taxon>Basidiomycota</taxon>
        <taxon>Ustilaginomycotina</taxon>
        <taxon>Exobasidiomycetes</taxon>
        <taxon>Entylomatales</taxon>
        <taxon>Entylomatales incertae sedis</taxon>
        <taxon>Tilletiopsis</taxon>
    </lineage>
</organism>
<keyword evidence="3" id="KW-1185">Reference proteome</keyword>
<dbReference type="STRING" id="58919.A0A316ZHW8"/>
<protein>
    <recommendedName>
        <fullName evidence="4">MARVEL domain-containing protein</fullName>
    </recommendedName>
</protein>
<keyword evidence="1" id="KW-0472">Membrane</keyword>
<evidence type="ECO:0000313" key="2">
    <source>
        <dbReference type="EMBL" id="PWO00523.1"/>
    </source>
</evidence>
<feature type="transmembrane region" description="Helical" evidence="1">
    <location>
        <begin position="72"/>
        <end position="97"/>
    </location>
</feature>
<keyword evidence="1" id="KW-1133">Transmembrane helix</keyword>